<sequence>MKELWPAGMSLPVAEYVPGLAVSLGEAVSLVSFSGQVSMTAKGLVGDGSIEQQTEQVFDNIEAVLALGGAGLDDLVSMTIYLTDRAHFSGFNAVRDGRLMVAGARTTSAVVIVAGLVDPRHLVEISGFALVTA</sequence>
<protein>
    <submittedName>
        <fullName evidence="2">RidA family protein</fullName>
    </submittedName>
</protein>
<comment type="caution">
    <text evidence="2">The sequence shown here is derived from an EMBL/GenBank/DDBJ whole genome shotgun (WGS) entry which is preliminary data.</text>
</comment>
<evidence type="ECO:0000313" key="3">
    <source>
        <dbReference type="Proteomes" id="UP001138997"/>
    </source>
</evidence>
<organism evidence="2 3">
    <name type="scientific">Kineosporia babensis</name>
    <dbReference type="NCBI Taxonomy" id="499548"/>
    <lineage>
        <taxon>Bacteria</taxon>
        <taxon>Bacillati</taxon>
        <taxon>Actinomycetota</taxon>
        <taxon>Actinomycetes</taxon>
        <taxon>Kineosporiales</taxon>
        <taxon>Kineosporiaceae</taxon>
        <taxon>Kineosporia</taxon>
    </lineage>
</organism>
<dbReference type="PANTHER" id="PTHR11803">
    <property type="entry name" value="2-IMINOBUTANOATE/2-IMINOPROPANOATE DEAMINASE RIDA"/>
    <property type="match status" value="1"/>
</dbReference>
<gene>
    <name evidence="2" type="ORF">LR394_40220</name>
</gene>
<evidence type="ECO:0000313" key="2">
    <source>
        <dbReference type="EMBL" id="MCD5317139.1"/>
    </source>
</evidence>
<dbReference type="Pfam" id="PF01042">
    <property type="entry name" value="Ribonuc_L-PSP"/>
    <property type="match status" value="1"/>
</dbReference>
<dbReference type="SUPFAM" id="SSF55298">
    <property type="entry name" value="YjgF-like"/>
    <property type="match status" value="1"/>
</dbReference>
<name>A0A9X1SYP1_9ACTN</name>
<dbReference type="RefSeq" id="WP_231449991.1">
    <property type="nucleotide sequence ID" value="NZ_JAJOMB010000044.1"/>
</dbReference>
<keyword evidence="3" id="KW-1185">Reference proteome</keyword>
<dbReference type="Gene3D" id="3.30.1330.40">
    <property type="entry name" value="RutC-like"/>
    <property type="match status" value="1"/>
</dbReference>
<proteinExistence type="inferred from homology"/>
<comment type="similarity">
    <text evidence="1">Belongs to the RutC family.</text>
</comment>
<accession>A0A9X1SYP1</accession>
<dbReference type="Proteomes" id="UP001138997">
    <property type="component" value="Unassembled WGS sequence"/>
</dbReference>
<dbReference type="GO" id="GO:0005829">
    <property type="term" value="C:cytosol"/>
    <property type="evidence" value="ECO:0007669"/>
    <property type="project" value="TreeGrafter"/>
</dbReference>
<dbReference type="PANTHER" id="PTHR11803:SF58">
    <property type="entry name" value="PROTEIN HMF1-RELATED"/>
    <property type="match status" value="1"/>
</dbReference>
<dbReference type="EMBL" id="JAJOMB010000044">
    <property type="protein sequence ID" value="MCD5317139.1"/>
    <property type="molecule type" value="Genomic_DNA"/>
</dbReference>
<dbReference type="AlphaFoldDB" id="A0A9X1SYP1"/>
<dbReference type="GO" id="GO:0019239">
    <property type="term" value="F:deaminase activity"/>
    <property type="evidence" value="ECO:0007669"/>
    <property type="project" value="TreeGrafter"/>
</dbReference>
<dbReference type="InterPro" id="IPR006175">
    <property type="entry name" value="YjgF/YER057c/UK114"/>
</dbReference>
<evidence type="ECO:0000256" key="1">
    <source>
        <dbReference type="ARBA" id="ARBA00010552"/>
    </source>
</evidence>
<reference evidence="2" key="1">
    <citation type="submission" date="2021-11" db="EMBL/GenBank/DDBJ databases">
        <title>Streptomyces corallinus and Kineosporia corallina sp. nov., two new coral-derived marine actinobacteria.</title>
        <authorList>
            <person name="Buangrab K."/>
            <person name="Sutthacheep M."/>
            <person name="Yeemin T."/>
            <person name="Harunari E."/>
            <person name="Igarashi Y."/>
            <person name="Sripreechasak P."/>
            <person name="Kanchanasin P."/>
            <person name="Tanasupawat S."/>
            <person name="Phongsopitanun W."/>
        </authorList>
    </citation>
    <scope>NUCLEOTIDE SEQUENCE</scope>
    <source>
        <strain evidence="2">JCM 31032</strain>
    </source>
</reference>
<dbReference type="CDD" id="cd00448">
    <property type="entry name" value="YjgF_YER057c_UK114_family"/>
    <property type="match status" value="1"/>
</dbReference>
<dbReference type="InterPro" id="IPR035959">
    <property type="entry name" value="RutC-like_sf"/>
</dbReference>